<keyword evidence="3" id="KW-1185">Reference proteome</keyword>
<dbReference type="AlphaFoldDB" id="A0A8T0F0N5"/>
<reference evidence="2" key="2">
    <citation type="submission" date="2020-06" db="EMBL/GenBank/DDBJ databases">
        <authorList>
            <person name="Sheffer M."/>
        </authorList>
    </citation>
    <scope>NUCLEOTIDE SEQUENCE</scope>
</reference>
<dbReference type="EMBL" id="JABXBU010001820">
    <property type="protein sequence ID" value="KAF8784003.1"/>
    <property type="molecule type" value="Genomic_DNA"/>
</dbReference>
<evidence type="ECO:0000313" key="2">
    <source>
        <dbReference type="EMBL" id="KAF8784003.1"/>
    </source>
</evidence>
<name>A0A8T0F0N5_ARGBR</name>
<organism evidence="2 3">
    <name type="scientific">Argiope bruennichi</name>
    <name type="common">Wasp spider</name>
    <name type="synonym">Aranea bruennichi</name>
    <dbReference type="NCBI Taxonomy" id="94029"/>
    <lineage>
        <taxon>Eukaryota</taxon>
        <taxon>Metazoa</taxon>
        <taxon>Ecdysozoa</taxon>
        <taxon>Arthropoda</taxon>
        <taxon>Chelicerata</taxon>
        <taxon>Arachnida</taxon>
        <taxon>Araneae</taxon>
        <taxon>Araneomorphae</taxon>
        <taxon>Entelegynae</taxon>
        <taxon>Araneoidea</taxon>
        <taxon>Araneidae</taxon>
        <taxon>Argiope</taxon>
    </lineage>
</organism>
<evidence type="ECO:0000256" key="1">
    <source>
        <dbReference type="SAM" id="MobiDB-lite"/>
    </source>
</evidence>
<feature type="region of interest" description="Disordered" evidence="1">
    <location>
        <begin position="65"/>
        <end position="114"/>
    </location>
</feature>
<proteinExistence type="predicted"/>
<protein>
    <submittedName>
        <fullName evidence="2">Uncharacterized protein</fullName>
    </submittedName>
</protein>
<reference evidence="2" key="1">
    <citation type="journal article" date="2020" name="bioRxiv">
        <title>Chromosome-level reference genome of the European wasp spider Argiope bruennichi: a resource for studies on range expansion and evolutionary adaptation.</title>
        <authorList>
            <person name="Sheffer M.M."/>
            <person name="Hoppe A."/>
            <person name="Krehenwinkel H."/>
            <person name="Uhl G."/>
            <person name="Kuss A.W."/>
            <person name="Jensen L."/>
            <person name="Jensen C."/>
            <person name="Gillespie R.G."/>
            <person name="Hoff K.J."/>
            <person name="Prost S."/>
        </authorList>
    </citation>
    <scope>NUCLEOTIDE SEQUENCE</scope>
</reference>
<gene>
    <name evidence="2" type="ORF">HNY73_011738</name>
</gene>
<evidence type="ECO:0000313" key="3">
    <source>
        <dbReference type="Proteomes" id="UP000807504"/>
    </source>
</evidence>
<accession>A0A8T0F0N5</accession>
<comment type="caution">
    <text evidence="2">The sequence shown here is derived from an EMBL/GenBank/DDBJ whole genome shotgun (WGS) entry which is preliminary data.</text>
</comment>
<feature type="region of interest" description="Disordered" evidence="1">
    <location>
        <begin position="17"/>
        <end position="46"/>
    </location>
</feature>
<sequence length="114" mass="13091">MLSLVVRLATVQEFKPQARRNTKPVCPSYSLPRVPKNPTNRNRGPIPFFPCTIFQASRLFEHFNFSKVNGGSPPKPREDHRKKPPNARQRTVTPGRRGPPPELRSNYELLPQHL</sequence>
<dbReference type="Proteomes" id="UP000807504">
    <property type="component" value="Unassembled WGS sequence"/>
</dbReference>